<accession>A0A8I0MWX5</accession>
<evidence type="ECO:0000313" key="3">
    <source>
        <dbReference type="Proteomes" id="UP000660708"/>
    </source>
</evidence>
<reference evidence="2 3" key="1">
    <citation type="submission" date="2015-06" db="EMBL/GenBank/DDBJ databases">
        <title>Genome sequence of Pseudoalteromonas peptidolytica.</title>
        <authorList>
            <person name="Xie B.-B."/>
            <person name="Rong J.-C."/>
            <person name="Qin Q.-L."/>
            <person name="Zhang Y.-Z."/>
        </authorList>
    </citation>
    <scope>NUCLEOTIDE SEQUENCE [LARGE SCALE GENOMIC DNA]</scope>
    <source>
        <strain evidence="2 3">F12-50-A1</strain>
    </source>
</reference>
<dbReference type="EMBL" id="AQHF01000026">
    <property type="protein sequence ID" value="MBE0347331.1"/>
    <property type="molecule type" value="Genomic_DNA"/>
</dbReference>
<keyword evidence="3" id="KW-1185">Reference proteome</keyword>
<name>A0A8I0MWX5_9GAMM</name>
<dbReference type="PROSITE" id="PS51257">
    <property type="entry name" value="PROKAR_LIPOPROTEIN"/>
    <property type="match status" value="1"/>
</dbReference>
<keyword evidence="1" id="KW-0732">Signal</keyword>
<sequence length="534" mass="53988">MISNKKSLLALSVASALTLSGCFSDDDDNKVVVVPPTEPTDPVVVAPELPDALALVVSANIVDAATQRVVDANVRFLENGVASQNIVDVDGNAISMIEGTGGSFAFTKKEDATLTEVTVSVTADGYIGKSFVVNLAAEEGQTVLPVQLAITSKNADGVSDTVVPATIGDDGSSSEAIVAQTSGKAAAGANIPAGVILRDASGNPVTGQVSVNVSGADASTSAVTAILPEGLNASGAANVEQAVGVANVLVNSATGSKVKQFSNPITVTTSIPATTTLNGVPIKTGDTLSLKSHNEDTGVWTAESTQATVGSFNAETNTYTGSFQTDHLTFFALTRTTAACTNDMVVNFTGAAVPSSGLLVTETSSDASASGYAPGGSSSLRILSGALATRYGVSAEATARVRVFDFSNNIWFDSVSEVPVCGTVQAELVEPVTYVAETFSLTATCSNDATVSVPLTASVVRYSLPGFSAKTAVNLGAGSYQFSDMVEGSTYNVSINPRVNDTNGPVAAQTTTITAGGAAESLNITISCSEVTGA</sequence>
<gene>
    <name evidence="2" type="ORF">PPEP_a1761</name>
</gene>
<feature type="signal peptide" evidence="1">
    <location>
        <begin position="1"/>
        <end position="24"/>
    </location>
</feature>
<dbReference type="AlphaFoldDB" id="A0A8I0MWX5"/>
<evidence type="ECO:0000313" key="2">
    <source>
        <dbReference type="EMBL" id="MBE0347331.1"/>
    </source>
</evidence>
<comment type="caution">
    <text evidence="2">The sequence shown here is derived from an EMBL/GenBank/DDBJ whole genome shotgun (WGS) entry which is preliminary data.</text>
</comment>
<evidence type="ECO:0000256" key="1">
    <source>
        <dbReference type="SAM" id="SignalP"/>
    </source>
</evidence>
<organism evidence="2 3">
    <name type="scientific">Pseudoalteromonas peptidolytica F12-50-A1</name>
    <dbReference type="NCBI Taxonomy" id="1315280"/>
    <lineage>
        <taxon>Bacteria</taxon>
        <taxon>Pseudomonadati</taxon>
        <taxon>Pseudomonadota</taxon>
        <taxon>Gammaproteobacteria</taxon>
        <taxon>Alteromonadales</taxon>
        <taxon>Pseudoalteromonadaceae</taxon>
        <taxon>Pseudoalteromonas</taxon>
    </lineage>
</organism>
<dbReference type="RefSeq" id="WP_147391263.1">
    <property type="nucleotide sequence ID" value="NZ_AQHF01000026.1"/>
</dbReference>
<proteinExistence type="predicted"/>
<dbReference type="Proteomes" id="UP000660708">
    <property type="component" value="Unassembled WGS sequence"/>
</dbReference>
<protein>
    <submittedName>
        <fullName evidence="2">Uncharacterized protein</fullName>
    </submittedName>
</protein>
<feature type="chain" id="PRO_5034417030" evidence="1">
    <location>
        <begin position="25"/>
        <end position="534"/>
    </location>
</feature>